<feature type="region of interest" description="Disordered" evidence="7">
    <location>
        <begin position="311"/>
        <end position="335"/>
    </location>
</feature>
<name>A0A851NII9_9GALL</name>
<dbReference type="PANTHER" id="PTHR17039:SF0">
    <property type="entry name" value="U3 SMALL NUCLEOLAR RIBONUCLEOPROTEIN PROTEIN MPP10"/>
    <property type="match status" value="1"/>
</dbReference>
<protein>
    <submittedName>
        <fullName evidence="8">MPP10 protein</fullName>
    </submittedName>
</protein>
<accession>A0A851NII9</accession>
<dbReference type="GO" id="GO:0006364">
    <property type="term" value="P:rRNA processing"/>
    <property type="evidence" value="ECO:0007669"/>
    <property type="project" value="UniProtKB-KW"/>
</dbReference>
<reference evidence="8" key="1">
    <citation type="submission" date="2019-09" db="EMBL/GenBank/DDBJ databases">
        <title>Bird 10,000 Genomes (B10K) Project - Family phase.</title>
        <authorList>
            <person name="Zhang G."/>
        </authorList>
    </citation>
    <scope>NUCLEOTIDE SEQUENCE</scope>
    <source>
        <strain evidence="8">B10K-DU-001-08</strain>
        <tissue evidence="8">Muscle</tissue>
    </source>
</reference>
<evidence type="ECO:0000256" key="7">
    <source>
        <dbReference type="SAM" id="MobiDB-lite"/>
    </source>
</evidence>
<feature type="non-terminal residue" evidence="8">
    <location>
        <position position="667"/>
    </location>
</feature>
<feature type="compositionally biased region" description="Basic and acidic residues" evidence="7">
    <location>
        <begin position="145"/>
        <end position="156"/>
    </location>
</feature>
<keyword evidence="4" id="KW-0539">Nucleus</keyword>
<feature type="region of interest" description="Disordered" evidence="7">
    <location>
        <begin position="206"/>
        <end position="225"/>
    </location>
</feature>
<evidence type="ECO:0000256" key="5">
    <source>
        <dbReference type="ARBA" id="ARBA00023274"/>
    </source>
</evidence>
<feature type="compositionally biased region" description="Basic residues" evidence="7">
    <location>
        <begin position="562"/>
        <end position="575"/>
    </location>
</feature>
<dbReference type="GO" id="GO:0032040">
    <property type="term" value="C:small-subunit processome"/>
    <property type="evidence" value="ECO:0007669"/>
    <property type="project" value="TreeGrafter"/>
</dbReference>
<dbReference type="InterPro" id="IPR012173">
    <property type="entry name" value="Mpp10"/>
</dbReference>
<comment type="similarity">
    <text evidence="6">Belongs to the MPP10 family.</text>
</comment>
<dbReference type="EMBL" id="WBMW01001092">
    <property type="protein sequence ID" value="NXC39784.1"/>
    <property type="molecule type" value="Genomic_DNA"/>
</dbReference>
<evidence type="ECO:0000256" key="3">
    <source>
        <dbReference type="ARBA" id="ARBA00022552"/>
    </source>
</evidence>
<feature type="compositionally biased region" description="Basic residues" evidence="7">
    <location>
        <begin position="652"/>
        <end position="667"/>
    </location>
</feature>
<dbReference type="AlphaFoldDB" id="A0A851NII9"/>
<dbReference type="Proteomes" id="UP000613066">
    <property type="component" value="Unassembled WGS sequence"/>
</dbReference>
<comment type="caution">
    <text evidence="8">The sequence shown here is derived from an EMBL/GenBank/DDBJ whole genome shotgun (WGS) entry which is preliminary data.</text>
</comment>
<feature type="compositionally biased region" description="Basic and acidic residues" evidence="7">
    <location>
        <begin position="127"/>
        <end position="136"/>
    </location>
</feature>
<dbReference type="PANTHER" id="PTHR17039">
    <property type="entry name" value="U3 SMALL NUCLEOLAR RIBONUCLEOPROTEIN PROTEIN MPP10"/>
    <property type="match status" value="1"/>
</dbReference>
<dbReference type="PIRSF" id="PIRSF017300">
    <property type="entry name" value="snoRNP_Mpp10"/>
    <property type="match status" value="1"/>
</dbReference>
<evidence type="ECO:0000313" key="9">
    <source>
        <dbReference type="Proteomes" id="UP000613066"/>
    </source>
</evidence>
<evidence type="ECO:0000256" key="1">
    <source>
        <dbReference type="ARBA" id="ARBA00004604"/>
    </source>
</evidence>
<keyword evidence="2" id="KW-0690">Ribosome biogenesis</keyword>
<dbReference type="GO" id="GO:0034457">
    <property type="term" value="C:Mpp10 complex"/>
    <property type="evidence" value="ECO:0007669"/>
    <property type="project" value="InterPro"/>
</dbReference>
<gene>
    <name evidence="8" type="primary">Mphosph10</name>
    <name evidence="8" type="ORF">PENPIL_R04690</name>
</gene>
<feature type="compositionally biased region" description="Acidic residues" evidence="7">
    <location>
        <begin position="278"/>
        <end position="295"/>
    </location>
</feature>
<feature type="compositionally biased region" description="Basic and acidic residues" evidence="7">
    <location>
        <begin position="544"/>
        <end position="561"/>
    </location>
</feature>
<dbReference type="GO" id="GO:0005732">
    <property type="term" value="C:sno(s)RNA-containing ribonucleoprotein complex"/>
    <property type="evidence" value="ECO:0007669"/>
    <property type="project" value="InterPro"/>
</dbReference>
<feature type="compositionally biased region" description="Acidic residues" evidence="7">
    <location>
        <begin position="117"/>
        <end position="126"/>
    </location>
</feature>
<feature type="region of interest" description="Disordered" evidence="7">
    <location>
        <begin position="275"/>
        <end position="295"/>
    </location>
</feature>
<evidence type="ECO:0000256" key="6">
    <source>
        <dbReference type="ARBA" id="ARBA00029455"/>
    </source>
</evidence>
<comment type="subcellular location">
    <subcellularLocation>
        <location evidence="1">Nucleus</location>
        <location evidence="1">Nucleolus</location>
    </subcellularLocation>
</comment>
<keyword evidence="9" id="KW-1185">Reference proteome</keyword>
<feature type="compositionally biased region" description="Low complexity" evidence="7">
    <location>
        <begin position="593"/>
        <end position="603"/>
    </location>
</feature>
<feature type="compositionally biased region" description="Basic and acidic residues" evidence="7">
    <location>
        <begin position="576"/>
        <end position="592"/>
    </location>
</feature>
<feature type="region of interest" description="Disordered" evidence="7">
    <location>
        <begin position="647"/>
        <end position="667"/>
    </location>
</feature>
<organism evidence="8 9">
    <name type="scientific">Penelope pileata</name>
    <dbReference type="NCBI Taxonomy" id="1118817"/>
    <lineage>
        <taxon>Eukaryota</taxon>
        <taxon>Metazoa</taxon>
        <taxon>Chordata</taxon>
        <taxon>Craniata</taxon>
        <taxon>Vertebrata</taxon>
        <taxon>Euteleostomi</taxon>
        <taxon>Archelosauria</taxon>
        <taxon>Archosauria</taxon>
        <taxon>Dinosauria</taxon>
        <taxon>Saurischia</taxon>
        <taxon>Theropoda</taxon>
        <taxon>Coelurosauria</taxon>
        <taxon>Aves</taxon>
        <taxon>Neognathae</taxon>
        <taxon>Galloanserae</taxon>
        <taxon>Galliformes</taxon>
        <taxon>Cracidae</taxon>
        <taxon>Penelope</taxon>
    </lineage>
</organism>
<evidence type="ECO:0000313" key="8">
    <source>
        <dbReference type="EMBL" id="NXC39784.1"/>
    </source>
</evidence>
<dbReference type="OrthoDB" id="445326at2759"/>
<feature type="region of interest" description="Disordered" evidence="7">
    <location>
        <begin position="98"/>
        <end position="162"/>
    </location>
</feature>
<dbReference type="Pfam" id="PF04006">
    <property type="entry name" value="Mpp10"/>
    <property type="match status" value="1"/>
</dbReference>
<proteinExistence type="inferred from homology"/>
<keyword evidence="3" id="KW-0698">rRNA processing</keyword>
<feature type="non-terminal residue" evidence="8">
    <location>
        <position position="1"/>
    </location>
</feature>
<sequence length="667" mass="76405">VAGLEKGLRVAGAASARPERFLSVQEGLAADFRALTKTLYDLNKALGSSVVRGSPLKQLVIENFDEEQIWQQLELQNNAVLDFFKKAVARDASDEDLHLISDQEDDGSGAEAGSGNELEDMTEAETEQEKAYTKHKSEAKKKQSKPRESIVQKYSDEDSDVDFDIEALEQQTKAAKKTTLKKPGRKSVVDDKFFKLSEMEAFLEHVEKENGERREEEEEEDGINYFEDIISGDEEEEFEEAKVKPVKSSRDLTYKDFFDPVDDDDDLVANDAEHYQEEEADSAIEKENEEGMSEAEDMSDMIMENMRNKEASKKVTFSLPDDSDTEDGTDMQLEKGIDLSEIKSSFEKRQEKMSEKIKSLEEELLEEKPWQLKGEVTARKRPENSLLEESVLFDHAVRMAPVITEETTFQLEDIIKRRILDEAWDDVVPKEKPKEDAFEYKKRITLDHEKSKLSLAEIYEQEYLKLHQQKTEEEENPEHKEIQGMMDSLFLKLDALCNFHFTPKPPVPEVKIVSNLPAISMEEVAPVAVSDAALLAPEEIKEKNKAGDVKTDAEKTPTDKKRERRKKKLRKRMKLREKEKRQKLLEKMKPEQGTKLSKKAAAAKLKKLTKEGKASLLKDEGKDKALKSSQAFFSQLQDQVRMEIKDASKLKKEQKKQKQVSVHKLKL</sequence>
<evidence type="ECO:0000256" key="2">
    <source>
        <dbReference type="ARBA" id="ARBA00022517"/>
    </source>
</evidence>
<evidence type="ECO:0000256" key="4">
    <source>
        <dbReference type="ARBA" id="ARBA00023242"/>
    </source>
</evidence>
<keyword evidence="5" id="KW-0687">Ribonucleoprotein</keyword>
<feature type="region of interest" description="Disordered" evidence="7">
    <location>
        <begin position="544"/>
        <end position="604"/>
    </location>
</feature>